<gene>
    <name evidence="1" type="ORF">SAMN05216588_1375</name>
</gene>
<dbReference type="STRING" id="29435.SAMN05216588_1375"/>
<sequence>MEALASHGYAVYAAQQTLADDLRIAMVSAPTWLADRLLVYDRLQAGQVPGSGTEVATAGELGMSYGGSVSGAVCMVEPRCSALPRAKSCLACRMPSCRGCSATTCASRT</sequence>
<evidence type="ECO:0000313" key="2">
    <source>
        <dbReference type="Proteomes" id="UP000198606"/>
    </source>
</evidence>
<reference evidence="1 2" key="1">
    <citation type="submission" date="2016-10" db="EMBL/GenBank/DDBJ databases">
        <authorList>
            <person name="de Groot N.N."/>
        </authorList>
    </citation>
    <scope>NUCLEOTIDE SEQUENCE [LARGE SCALE GENOMIC DNA]</scope>
    <source>
        <strain evidence="1 2">LMG 18387</strain>
    </source>
</reference>
<accession>A0A1G8QKK0</accession>
<protein>
    <submittedName>
        <fullName evidence="1">Uncharacterized protein</fullName>
    </submittedName>
</protein>
<dbReference type="Proteomes" id="UP000198606">
    <property type="component" value="Unassembled WGS sequence"/>
</dbReference>
<evidence type="ECO:0000313" key="1">
    <source>
        <dbReference type="EMBL" id="SDJ05237.1"/>
    </source>
</evidence>
<proteinExistence type="predicted"/>
<organism evidence="1 2">
    <name type="scientific">Phytopseudomonas flavescens</name>
    <dbReference type="NCBI Taxonomy" id="29435"/>
    <lineage>
        <taxon>Bacteria</taxon>
        <taxon>Pseudomonadati</taxon>
        <taxon>Pseudomonadota</taxon>
        <taxon>Gammaproteobacteria</taxon>
        <taxon>Pseudomonadales</taxon>
        <taxon>Pseudomonadaceae</taxon>
        <taxon>Phytopseudomonas</taxon>
    </lineage>
</organism>
<name>A0A1G8QKK0_9GAMM</name>
<dbReference type="EMBL" id="FNDG01000037">
    <property type="protein sequence ID" value="SDJ05237.1"/>
    <property type="molecule type" value="Genomic_DNA"/>
</dbReference>
<dbReference type="AlphaFoldDB" id="A0A1G8QKK0"/>